<dbReference type="EMBL" id="REGN01002164">
    <property type="protein sequence ID" value="RNA29795.1"/>
    <property type="molecule type" value="Genomic_DNA"/>
</dbReference>
<comment type="caution">
    <text evidence="1">The sequence shown here is derived from an EMBL/GenBank/DDBJ whole genome shotgun (WGS) entry which is preliminary data.</text>
</comment>
<sequence>LALSFLPDLAFGSIHNFPIGKTSTRTPSDGVYSFKGYSLWNRRNSLNPNKTKAEKIMILYQTEKNKQDSWQISIPLKDIDTYR</sequence>
<gene>
    <name evidence="1" type="ORF">BpHYR1_034783</name>
</gene>
<accession>A0A3M7S2D9</accession>
<name>A0A3M7S2D9_BRAPC</name>
<dbReference type="Proteomes" id="UP000276133">
    <property type="component" value="Unassembled WGS sequence"/>
</dbReference>
<keyword evidence="2" id="KW-1185">Reference proteome</keyword>
<proteinExistence type="predicted"/>
<protein>
    <submittedName>
        <fullName evidence="1">Uncharacterized protein</fullName>
    </submittedName>
</protein>
<evidence type="ECO:0000313" key="2">
    <source>
        <dbReference type="Proteomes" id="UP000276133"/>
    </source>
</evidence>
<reference evidence="1 2" key="1">
    <citation type="journal article" date="2018" name="Sci. Rep.">
        <title>Genomic signatures of local adaptation to the degree of environmental predictability in rotifers.</title>
        <authorList>
            <person name="Franch-Gras L."/>
            <person name="Hahn C."/>
            <person name="Garcia-Roger E.M."/>
            <person name="Carmona M.J."/>
            <person name="Serra M."/>
            <person name="Gomez A."/>
        </authorList>
    </citation>
    <scope>NUCLEOTIDE SEQUENCE [LARGE SCALE GENOMIC DNA]</scope>
    <source>
        <strain evidence="1">HYR1</strain>
    </source>
</reference>
<dbReference type="AlphaFoldDB" id="A0A3M7S2D9"/>
<organism evidence="1 2">
    <name type="scientific">Brachionus plicatilis</name>
    <name type="common">Marine rotifer</name>
    <name type="synonym">Brachionus muelleri</name>
    <dbReference type="NCBI Taxonomy" id="10195"/>
    <lineage>
        <taxon>Eukaryota</taxon>
        <taxon>Metazoa</taxon>
        <taxon>Spiralia</taxon>
        <taxon>Gnathifera</taxon>
        <taxon>Rotifera</taxon>
        <taxon>Eurotatoria</taxon>
        <taxon>Monogononta</taxon>
        <taxon>Pseudotrocha</taxon>
        <taxon>Ploima</taxon>
        <taxon>Brachionidae</taxon>
        <taxon>Brachionus</taxon>
    </lineage>
</organism>
<feature type="non-terminal residue" evidence="1">
    <location>
        <position position="1"/>
    </location>
</feature>
<evidence type="ECO:0000313" key="1">
    <source>
        <dbReference type="EMBL" id="RNA29795.1"/>
    </source>
</evidence>